<dbReference type="GeneID" id="110011311"/>
<keyword evidence="2" id="KW-1185">Reference proteome</keyword>
<accession>A0A8M8USV5</accession>
<dbReference type="RefSeq" id="XP_020546931.1">
    <property type="nucleotide sequence ID" value="XM_020691272.1"/>
</dbReference>
<feature type="transmembrane region" description="Helical" evidence="1">
    <location>
        <begin position="6"/>
        <end position="33"/>
    </location>
</feature>
<keyword evidence="1" id="KW-0472">Membrane</keyword>
<dbReference type="PANTHER" id="PTHR36595:SF1">
    <property type="entry name" value="TRANSMEMBRANE PROTEIN"/>
    <property type="match status" value="1"/>
</dbReference>
<reference evidence="3" key="1">
    <citation type="submission" date="2025-08" db="UniProtKB">
        <authorList>
            <consortium name="RefSeq"/>
        </authorList>
    </citation>
    <scope>IDENTIFICATION</scope>
</reference>
<evidence type="ECO:0000313" key="2">
    <source>
        <dbReference type="Proteomes" id="UP000504604"/>
    </source>
</evidence>
<dbReference type="AlphaFoldDB" id="A0A8M8USV5"/>
<name>A0A8M8USV5_SESIN</name>
<proteinExistence type="predicted"/>
<dbReference type="KEGG" id="sind:110011311"/>
<sequence>MLDSTIFELISIAASNSLMVFCFCNLIIAVLLVGSSSKPSSQFNEVDENQENFNKTSVSLSEQSVVLVEGAKELSSVSVTMVDNETMRPSRLDNADDDVDDDDGDLKRRVEEFIEKINKGWRAEKVRSYALGQ</sequence>
<dbReference type="PANTHER" id="PTHR36595">
    <property type="entry name" value="TRANSMEMBRANE PROTEIN"/>
    <property type="match status" value="1"/>
</dbReference>
<organism evidence="2 3">
    <name type="scientific">Sesamum indicum</name>
    <name type="common">Oriental sesame</name>
    <name type="synonym">Sesamum orientale</name>
    <dbReference type="NCBI Taxonomy" id="4182"/>
    <lineage>
        <taxon>Eukaryota</taxon>
        <taxon>Viridiplantae</taxon>
        <taxon>Streptophyta</taxon>
        <taxon>Embryophyta</taxon>
        <taxon>Tracheophyta</taxon>
        <taxon>Spermatophyta</taxon>
        <taxon>Magnoliopsida</taxon>
        <taxon>eudicotyledons</taxon>
        <taxon>Gunneridae</taxon>
        <taxon>Pentapetalae</taxon>
        <taxon>asterids</taxon>
        <taxon>lamiids</taxon>
        <taxon>Lamiales</taxon>
        <taxon>Pedaliaceae</taxon>
        <taxon>Sesamum</taxon>
    </lineage>
</organism>
<dbReference type="Proteomes" id="UP000504604">
    <property type="component" value="Unplaced"/>
</dbReference>
<evidence type="ECO:0000313" key="3">
    <source>
        <dbReference type="RefSeq" id="XP_020546931.1"/>
    </source>
</evidence>
<protein>
    <submittedName>
        <fullName evidence="3">Uncharacterized protein LOC110011311</fullName>
    </submittedName>
</protein>
<keyword evidence="1" id="KW-1133">Transmembrane helix</keyword>
<keyword evidence="1" id="KW-0812">Transmembrane</keyword>
<dbReference type="OrthoDB" id="1110706at2759"/>
<gene>
    <name evidence="3" type="primary">LOC110011311</name>
</gene>
<evidence type="ECO:0000256" key="1">
    <source>
        <dbReference type="SAM" id="Phobius"/>
    </source>
</evidence>